<dbReference type="InterPro" id="IPR035906">
    <property type="entry name" value="MetI-like_sf"/>
</dbReference>
<dbReference type="GO" id="GO:0016829">
    <property type="term" value="F:lyase activity"/>
    <property type="evidence" value="ECO:0007669"/>
    <property type="project" value="UniProtKB-KW"/>
</dbReference>
<dbReference type="InterPro" id="IPR007506">
    <property type="entry name" value="PMDh-L-like_dom"/>
</dbReference>
<feature type="domain" description="ABC transmembrane type-1" evidence="12">
    <location>
        <begin position="603"/>
        <end position="792"/>
    </location>
</feature>
<dbReference type="CDD" id="cd01356">
    <property type="entry name" value="AcnX_swivel"/>
    <property type="match status" value="1"/>
</dbReference>
<dbReference type="EMBL" id="LR134300">
    <property type="protein sequence ID" value="VEE47080.1"/>
    <property type="molecule type" value="Genomic_DNA"/>
</dbReference>
<gene>
    <name evidence="13" type="primary">acnD</name>
    <name evidence="13" type="ORF">NCTC10783_02957</name>
</gene>
<keyword evidence="3 11" id="KW-0813">Transport</keyword>
<feature type="transmembrane region" description="Helical" evidence="11">
    <location>
        <begin position="728"/>
        <end position="753"/>
    </location>
</feature>
<dbReference type="InterPro" id="IPR036008">
    <property type="entry name" value="Aconitase_4Fe-4S_dom"/>
</dbReference>
<name>A0A3S4MXR4_PSEFL</name>
<dbReference type="SUPFAM" id="SSF52016">
    <property type="entry name" value="LeuD/IlvD-like"/>
    <property type="match status" value="1"/>
</dbReference>
<evidence type="ECO:0000256" key="3">
    <source>
        <dbReference type="ARBA" id="ARBA00022448"/>
    </source>
</evidence>
<dbReference type="InterPro" id="IPR015931">
    <property type="entry name" value="Acnase/IPM_dHydase_lsu_aba_1/3"/>
</dbReference>
<dbReference type="GO" id="GO:0043190">
    <property type="term" value="C:ATP-binding cassette (ABC) transporter complex"/>
    <property type="evidence" value="ECO:0007669"/>
    <property type="project" value="InterPro"/>
</dbReference>
<dbReference type="SUPFAM" id="SSF53732">
    <property type="entry name" value="Aconitase iron-sulfur domain"/>
    <property type="match status" value="1"/>
</dbReference>
<dbReference type="Pfam" id="PF01989">
    <property type="entry name" value="AcnX_swivel_put"/>
    <property type="match status" value="1"/>
</dbReference>
<dbReference type="Gene3D" id="3.50.30.10">
    <property type="entry name" value="Phosphohistidine domain"/>
    <property type="match status" value="1"/>
</dbReference>
<dbReference type="Gene3D" id="1.10.3720.10">
    <property type="entry name" value="MetI-like"/>
    <property type="match status" value="1"/>
</dbReference>
<evidence type="ECO:0000313" key="14">
    <source>
        <dbReference type="Proteomes" id="UP000278078"/>
    </source>
</evidence>
<accession>A0A3S4MXR4</accession>
<dbReference type="InterPro" id="IPR000515">
    <property type="entry name" value="MetI-like"/>
</dbReference>
<dbReference type="PANTHER" id="PTHR36577:SF3">
    <property type="entry name" value="DUF521 DOMAIN PROTEIN (AFU_ORTHOLOGUE AFUA_6G00490)"/>
    <property type="match status" value="1"/>
</dbReference>
<keyword evidence="9 11" id="KW-0472">Membrane</keyword>
<dbReference type="Pfam" id="PF00528">
    <property type="entry name" value="BPD_transp_1"/>
    <property type="match status" value="1"/>
</dbReference>
<feature type="transmembrane region" description="Helical" evidence="11">
    <location>
        <begin position="773"/>
        <end position="796"/>
    </location>
</feature>
<evidence type="ECO:0000256" key="4">
    <source>
        <dbReference type="ARBA" id="ARBA00022475"/>
    </source>
</evidence>
<keyword evidence="6" id="KW-0029">Amino-acid transport</keyword>
<proteinExistence type="inferred from homology"/>
<keyword evidence="10" id="KW-0456">Lyase</keyword>
<dbReference type="NCBIfam" id="TIGR01726">
    <property type="entry name" value="HEQRo_perm_3TM"/>
    <property type="match status" value="1"/>
</dbReference>
<evidence type="ECO:0000256" key="11">
    <source>
        <dbReference type="RuleBase" id="RU363032"/>
    </source>
</evidence>
<evidence type="ECO:0000256" key="10">
    <source>
        <dbReference type="ARBA" id="ARBA00023239"/>
    </source>
</evidence>
<evidence type="ECO:0000256" key="8">
    <source>
        <dbReference type="ARBA" id="ARBA00023004"/>
    </source>
</evidence>
<feature type="transmembrane region" description="Helical" evidence="11">
    <location>
        <begin position="600"/>
        <end position="627"/>
    </location>
</feature>
<dbReference type="Pfam" id="PF04412">
    <property type="entry name" value="AcnX"/>
    <property type="match status" value="1"/>
</dbReference>
<sequence>MKHAHLIVPRTLVAGSASGELLYAPTGLSFWGGVDPRSAEVIDRHHPLSGRHLHGRLLAIPGGRGSCTGSSVLLELILGGRAPAAILLREPDEILALGAIVAEELFGRSLPIACLGERFDELAAYPWARLADGRLELHRDAPPPLEARPAEALATDAGPRLDAFDQALLAGEHGEAARLAMRIVLRMAALQGAQRLIDIQRAHIDACIYTGPAGLRFAETLRDLGARVQVPTTLNAISVDQRRWREQGVPAALGEPAAALARAYLDMGAQPSFTCAPYLLDDSARAGEQIVWAESNAVLFANSVLGARTNKYADFMDICCALTGRAPLAGCHLDEQRQARVLIEVEDLGSVDDAFYPTLGYLCGLLCDGQIPAIDGLRQRQPDHDALKAFGAALGTSSSVPMFHVIGVTPEAPDLASAFGGRAPRRTLRVGRERLRDAWRELDSAGETRIDLVALGNPHFSASEFAQLAALCHGRRRHPEVALVITSSRQVVAQAEAAGHLATLQAFGARLVTDTCWCMLDEPLVPPGARTLMTNSAKYAHYAPGLVGRQVRFAGLAGCVEAAVGGRAPRRAARLVERGLLMFDYTFHWRSAFNALPEMLAGSLVTLQVTALSMLFGILIALLLAFARLGGNRPLRAAAGAWISIARNTPALFQIYILYFGLGSFGLHVSSWFALLAGVTFNNAGYLAETFRGGLQAVPETQLRAARSLGMSAPQAYRLVVIPQLLRVVFYPLTNQLVWAMLMTSLGVVVGLTDDLTGVTQALNVKTFRTFEYFALAAVLYFAMAKLLVLAARLLGWRLFRY</sequence>
<dbReference type="Gene3D" id="3.30.499.10">
    <property type="entry name" value="Aconitase, domain 3"/>
    <property type="match status" value="1"/>
</dbReference>
<organism evidence="13 14">
    <name type="scientific">Pseudomonas fluorescens</name>
    <dbReference type="NCBI Taxonomy" id="294"/>
    <lineage>
        <taxon>Bacteria</taxon>
        <taxon>Pseudomonadati</taxon>
        <taxon>Pseudomonadota</taxon>
        <taxon>Gammaproteobacteria</taxon>
        <taxon>Pseudomonadales</taxon>
        <taxon>Pseudomonadaceae</taxon>
        <taxon>Pseudomonas</taxon>
    </lineage>
</organism>
<evidence type="ECO:0000256" key="5">
    <source>
        <dbReference type="ARBA" id="ARBA00022692"/>
    </source>
</evidence>
<dbReference type="InterPro" id="IPR002840">
    <property type="entry name" value="PMDh-S-like_dom"/>
</dbReference>
<feature type="transmembrane region" description="Helical" evidence="11">
    <location>
        <begin position="665"/>
        <end position="688"/>
    </location>
</feature>
<dbReference type="GO" id="GO:0006865">
    <property type="term" value="P:amino acid transport"/>
    <property type="evidence" value="ECO:0007669"/>
    <property type="project" value="UniProtKB-KW"/>
</dbReference>
<evidence type="ECO:0000256" key="6">
    <source>
        <dbReference type="ARBA" id="ARBA00022970"/>
    </source>
</evidence>
<dbReference type="CDD" id="cd01355">
    <property type="entry name" value="AcnX"/>
    <property type="match status" value="1"/>
</dbReference>
<dbReference type="GO" id="GO:0022857">
    <property type="term" value="F:transmembrane transporter activity"/>
    <property type="evidence" value="ECO:0007669"/>
    <property type="project" value="InterPro"/>
</dbReference>
<comment type="subcellular location">
    <subcellularLocation>
        <location evidence="1">Cell inner membrane</location>
        <topology evidence="1">Multi-pass membrane protein</topology>
    </subcellularLocation>
    <subcellularLocation>
        <location evidence="11">Cell membrane</location>
        <topology evidence="11">Multi-pass membrane protein</topology>
    </subcellularLocation>
</comment>
<dbReference type="PANTHER" id="PTHR36577">
    <property type="entry name" value="DUF521 DOMAIN PROTEIN (AFU_ORTHOLOGUE AFUA_6G00490)"/>
    <property type="match status" value="1"/>
</dbReference>
<keyword evidence="8" id="KW-0408">Iron</keyword>
<comment type="similarity">
    <text evidence="2">Belongs to the binding-protein-dependent transport system permease family. HisMQ subfamily.</text>
</comment>
<evidence type="ECO:0000256" key="1">
    <source>
        <dbReference type="ARBA" id="ARBA00004429"/>
    </source>
</evidence>
<protein>
    <submittedName>
        <fullName evidence="13">AcnD</fullName>
    </submittedName>
</protein>
<dbReference type="InterPro" id="IPR010065">
    <property type="entry name" value="AA_ABC_transptr_permease_3TM"/>
</dbReference>
<evidence type="ECO:0000313" key="13">
    <source>
        <dbReference type="EMBL" id="VEE47080.1"/>
    </source>
</evidence>
<evidence type="ECO:0000256" key="2">
    <source>
        <dbReference type="ARBA" id="ARBA00010072"/>
    </source>
</evidence>
<keyword evidence="4" id="KW-1003">Cell membrane</keyword>
<dbReference type="SUPFAM" id="SSF161098">
    <property type="entry name" value="MetI-like"/>
    <property type="match status" value="1"/>
</dbReference>
<dbReference type="CDD" id="cd06261">
    <property type="entry name" value="TM_PBP2"/>
    <property type="match status" value="1"/>
</dbReference>
<keyword evidence="7 11" id="KW-1133">Transmembrane helix</keyword>
<evidence type="ECO:0000256" key="9">
    <source>
        <dbReference type="ARBA" id="ARBA00023136"/>
    </source>
</evidence>
<dbReference type="AlphaFoldDB" id="A0A3S4MXR4"/>
<keyword evidence="5 11" id="KW-0812">Transmembrane</keyword>
<reference evidence="13 14" key="1">
    <citation type="submission" date="2018-12" db="EMBL/GenBank/DDBJ databases">
        <authorList>
            <consortium name="Pathogen Informatics"/>
        </authorList>
    </citation>
    <scope>NUCLEOTIDE SEQUENCE [LARGE SCALE GENOMIC DNA]</scope>
    <source>
        <strain evidence="13 14">NCTC10783</strain>
    </source>
</reference>
<evidence type="ECO:0000259" key="12">
    <source>
        <dbReference type="PROSITE" id="PS50928"/>
    </source>
</evidence>
<evidence type="ECO:0000256" key="7">
    <source>
        <dbReference type="ARBA" id="ARBA00022989"/>
    </source>
</evidence>
<dbReference type="Proteomes" id="UP000278078">
    <property type="component" value="Chromosome"/>
</dbReference>
<dbReference type="PROSITE" id="PS50928">
    <property type="entry name" value="ABC_TM1"/>
    <property type="match status" value="1"/>
</dbReference>